<evidence type="ECO:0000256" key="1">
    <source>
        <dbReference type="ARBA" id="ARBA00004442"/>
    </source>
</evidence>
<comment type="subcellular location">
    <subcellularLocation>
        <location evidence="1">Cell outer membrane</location>
    </subcellularLocation>
</comment>
<evidence type="ECO:0000259" key="5">
    <source>
        <dbReference type="PROSITE" id="PS51123"/>
    </source>
</evidence>
<evidence type="ECO:0000313" key="6">
    <source>
        <dbReference type="EMBL" id="RNL53033.1"/>
    </source>
</evidence>
<comment type="caution">
    <text evidence="6">The sequence shown here is derived from an EMBL/GenBank/DDBJ whole genome shotgun (WGS) entry which is preliminary data.</text>
</comment>
<dbReference type="PANTHER" id="PTHR30329:SF21">
    <property type="entry name" value="LIPOPROTEIN YIAD-RELATED"/>
    <property type="match status" value="1"/>
</dbReference>
<dbReference type="GO" id="GO:0009279">
    <property type="term" value="C:cell outer membrane"/>
    <property type="evidence" value="ECO:0007669"/>
    <property type="project" value="UniProtKB-SubCell"/>
</dbReference>
<dbReference type="PRINTS" id="PR01021">
    <property type="entry name" value="OMPADOMAIN"/>
</dbReference>
<dbReference type="Proteomes" id="UP000274046">
    <property type="component" value="Unassembled WGS sequence"/>
</dbReference>
<dbReference type="AlphaFoldDB" id="A0A3N0BUM9"/>
<dbReference type="InterPro" id="IPR006665">
    <property type="entry name" value="OmpA-like"/>
</dbReference>
<evidence type="ECO:0000313" key="7">
    <source>
        <dbReference type="Proteomes" id="UP000274046"/>
    </source>
</evidence>
<sequence>MKTQIITLSAAVVLFLSVNATKTTRSAKEIKAKTTSVSAIALADLTKNLEYDFDKPAVRDAYYKKLDELAKAVIDDNYAVSLKGHADAIGAYKYNWVLSDKRAVTVKKYLISKGVKESRVITTPFGSTVPIASNATPEGRQKNRRVEIGLKKIGD</sequence>
<organism evidence="6 7">
    <name type="scientific">Pedobacter jejuensis</name>
    <dbReference type="NCBI Taxonomy" id="1268550"/>
    <lineage>
        <taxon>Bacteria</taxon>
        <taxon>Pseudomonadati</taxon>
        <taxon>Bacteroidota</taxon>
        <taxon>Sphingobacteriia</taxon>
        <taxon>Sphingobacteriales</taxon>
        <taxon>Sphingobacteriaceae</taxon>
        <taxon>Pedobacter</taxon>
    </lineage>
</organism>
<dbReference type="PRINTS" id="PR01023">
    <property type="entry name" value="NAFLGMOTY"/>
</dbReference>
<dbReference type="PROSITE" id="PS51123">
    <property type="entry name" value="OMPA_2"/>
    <property type="match status" value="1"/>
</dbReference>
<feature type="domain" description="OmpA-like" evidence="5">
    <location>
        <begin position="38"/>
        <end position="154"/>
    </location>
</feature>
<evidence type="ECO:0000256" key="2">
    <source>
        <dbReference type="ARBA" id="ARBA00023136"/>
    </source>
</evidence>
<dbReference type="InterPro" id="IPR050330">
    <property type="entry name" value="Bact_OuterMem_StrucFunc"/>
</dbReference>
<evidence type="ECO:0000256" key="3">
    <source>
        <dbReference type="ARBA" id="ARBA00023237"/>
    </source>
</evidence>
<keyword evidence="3" id="KW-0998">Cell outer membrane</keyword>
<proteinExistence type="predicted"/>
<dbReference type="RefSeq" id="WP_123205865.1">
    <property type="nucleotide sequence ID" value="NZ_RBEE01000021.1"/>
</dbReference>
<dbReference type="OrthoDB" id="9782229at2"/>
<dbReference type="Pfam" id="PF00691">
    <property type="entry name" value="OmpA"/>
    <property type="match status" value="1"/>
</dbReference>
<dbReference type="Gene3D" id="3.30.1330.60">
    <property type="entry name" value="OmpA-like domain"/>
    <property type="match status" value="1"/>
</dbReference>
<keyword evidence="2 4" id="KW-0472">Membrane</keyword>
<evidence type="ECO:0000256" key="4">
    <source>
        <dbReference type="PROSITE-ProRule" id="PRU00473"/>
    </source>
</evidence>
<dbReference type="CDD" id="cd07185">
    <property type="entry name" value="OmpA_C-like"/>
    <property type="match status" value="1"/>
</dbReference>
<protein>
    <submittedName>
        <fullName evidence="6">OmpA family protein</fullName>
    </submittedName>
</protein>
<dbReference type="PANTHER" id="PTHR30329">
    <property type="entry name" value="STATOR ELEMENT OF FLAGELLAR MOTOR COMPLEX"/>
    <property type="match status" value="1"/>
</dbReference>
<reference evidence="6 7" key="1">
    <citation type="submission" date="2018-10" db="EMBL/GenBank/DDBJ databases">
        <title>Genome sequencing of Pedobacter jejuensis TNB23.</title>
        <authorList>
            <person name="Cho Y.-J."/>
            <person name="Cho A."/>
            <person name="Kim O.-S."/>
        </authorList>
    </citation>
    <scope>NUCLEOTIDE SEQUENCE [LARGE SCALE GENOMIC DNA]</scope>
    <source>
        <strain evidence="6 7">TNB23</strain>
    </source>
</reference>
<keyword evidence="7" id="KW-1185">Reference proteome</keyword>
<dbReference type="EMBL" id="RBEE01000021">
    <property type="protein sequence ID" value="RNL53033.1"/>
    <property type="molecule type" value="Genomic_DNA"/>
</dbReference>
<dbReference type="SUPFAM" id="SSF103088">
    <property type="entry name" value="OmpA-like"/>
    <property type="match status" value="1"/>
</dbReference>
<gene>
    <name evidence="6" type="ORF">D7004_10755</name>
</gene>
<dbReference type="InterPro" id="IPR006664">
    <property type="entry name" value="OMP_bac"/>
</dbReference>
<dbReference type="InterPro" id="IPR036737">
    <property type="entry name" value="OmpA-like_sf"/>
</dbReference>
<name>A0A3N0BUM9_9SPHI</name>
<accession>A0A3N0BUM9</accession>